<feature type="non-terminal residue" evidence="3">
    <location>
        <position position="1"/>
    </location>
</feature>
<dbReference type="PROSITE" id="PS00018">
    <property type="entry name" value="EF_HAND_1"/>
    <property type="match status" value="1"/>
</dbReference>
<evidence type="ECO:0000256" key="1">
    <source>
        <dbReference type="ARBA" id="ARBA00022837"/>
    </source>
</evidence>
<dbReference type="EMBL" id="CAUYUJ010011792">
    <property type="protein sequence ID" value="CAK0832607.1"/>
    <property type="molecule type" value="Genomic_DNA"/>
</dbReference>
<evidence type="ECO:0000313" key="3">
    <source>
        <dbReference type="EMBL" id="CAK0832607.1"/>
    </source>
</evidence>
<dbReference type="InterPro" id="IPR011992">
    <property type="entry name" value="EF-hand-dom_pair"/>
</dbReference>
<dbReference type="Proteomes" id="UP001189429">
    <property type="component" value="Unassembled WGS sequence"/>
</dbReference>
<dbReference type="SUPFAM" id="SSF47473">
    <property type="entry name" value="EF-hand"/>
    <property type="match status" value="1"/>
</dbReference>
<keyword evidence="4" id="KW-1185">Reference proteome</keyword>
<reference evidence="3" key="1">
    <citation type="submission" date="2023-10" db="EMBL/GenBank/DDBJ databases">
        <authorList>
            <person name="Chen Y."/>
            <person name="Shah S."/>
            <person name="Dougan E. K."/>
            <person name="Thang M."/>
            <person name="Chan C."/>
        </authorList>
    </citation>
    <scope>NUCLEOTIDE SEQUENCE [LARGE SCALE GENOMIC DNA]</scope>
</reference>
<feature type="non-terminal residue" evidence="3">
    <location>
        <position position="119"/>
    </location>
</feature>
<proteinExistence type="predicted"/>
<organism evidence="3 4">
    <name type="scientific">Prorocentrum cordatum</name>
    <dbReference type="NCBI Taxonomy" id="2364126"/>
    <lineage>
        <taxon>Eukaryota</taxon>
        <taxon>Sar</taxon>
        <taxon>Alveolata</taxon>
        <taxon>Dinophyceae</taxon>
        <taxon>Prorocentrales</taxon>
        <taxon>Prorocentraceae</taxon>
        <taxon>Prorocentrum</taxon>
    </lineage>
</organism>
<protein>
    <recommendedName>
        <fullName evidence="2">EF-hand domain-containing protein</fullName>
    </recommendedName>
</protein>
<comment type="caution">
    <text evidence="3">The sequence shown here is derived from an EMBL/GenBank/DDBJ whole genome shotgun (WGS) entry which is preliminary data.</text>
</comment>
<dbReference type="InterPro" id="IPR002048">
    <property type="entry name" value="EF_hand_dom"/>
</dbReference>
<dbReference type="PROSITE" id="PS50222">
    <property type="entry name" value="EF_HAND_2"/>
    <property type="match status" value="1"/>
</dbReference>
<evidence type="ECO:0000313" key="4">
    <source>
        <dbReference type="Proteomes" id="UP001189429"/>
    </source>
</evidence>
<sequence>AVGAFGVEGVPLLPCNRLVHVLLAHFGPQCLKVAQKVCGQLLEPILRGKAARAASADEEVQAHPLTLQEVVLWARRVRDCTLATWEEQFKKYDKDGSGTMDMAELQSLIQDTGFTVLEE</sequence>
<dbReference type="InterPro" id="IPR018247">
    <property type="entry name" value="EF_Hand_1_Ca_BS"/>
</dbReference>
<accession>A0ABN9SLG9</accession>
<dbReference type="Pfam" id="PF13405">
    <property type="entry name" value="EF-hand_6"/>
    <property type="match status" value="1"/>
</dbReference>
<keyword evidence="1" id="KW-0106">Calcium</keyword>
<evidence type="ECO:0000259" key="2">
    <source>
        <dbReference type="PROSITE" id="PS50222"/>
    </source>
</evidence>
<feature type="domain" description="EF-hand" evidence="2">
    <location>
        <begin position="80"/>
        <end position="115"/>
    </location>
</feature>
<gene>
    <name evidence="3" type="ORF">PCOR1329_LOCUS30586</name>
</gene>
<dbReference type="SMART" id="SM00054">
    <property type="entry name" value="EFh"/>
    <property type="match status" value="1"/>
</dbReference>
<dbReference type="Gene3D" id="1.10.238.10">
    <property type="entry name" value="EF-hand"/>
    <property type="match status" value="1"/>
</dbReference>
<name>A0ABN9SLG9_9DINO</name>